<dbReference type="InterPro" id="IPR036236">
    <property type="entry name" value="Znf_C2H2_sf"/>
</dbReference>
<dbReference type="GO" id="GO:0000978">
    <property type="term" value="F:RNA polymerase II cis-regulatory region sequence-specific DNA binding"/>
    <property type="evidence" value="ECO:0007669"/>
    <property type="project" value="TreeGrafter"/>
</dbReference>
<dbReference type="AlphaFoldDB" id="A0A9P3L6Q7"/>
<dbReference type="OrthoDB" id="8117402at2759"/>
<evidence type="ECO:0000256" key="6">
    <source>
        <dbReference type="SAM" id="MobiDB-lite"/>
    </source>
</evidence>
<dbReference type="Gene3D" id="3.30.160.60">
    <property type="entry name" value="Classic Zinc Finger"/>
    <property type="match status" value="2"/>
</dbReference>
<proteinExistence type="predicted"/>
<evidence type="ECO:0000313" key="8">
    <source>
        <dbReference type="EMBL" id="GJE84115.1"/>
    </source>
</evidence>
<gene>
    <name evidence="8" type="ORF">PsYK624_001900</name>
</gene>
<evidence type="ECO:0000259" key="7">
    <source>
        <dbReference type="PROSITE" id="PS50157"/>
    </source>
</evidence>
<dbReference type="PROSITE" id="PS00028">
    <property type="entry name" value="ZINC_FINGER_C2H2_1"/>
    <property type="match status" value="1"/>
</dbReference>
<evidence type="ECO:0000256" key="3">
    <source>
        <dbReference type="ARBA" id="ARBA00022771"/>
    </source>
</evidence>
<evidence type="ECO:0000256" key="5">
    <source>
        <dbReference type="PROSITE-ProRule" id="PRU00042"/>
    </source>
</evidence>
<feature type="domain" description="C2H2-type" evidence="7">
    <location>
        <begin position="423"/>
        <end position="450"/>
    </location>
</feature>
<evidence type="ECO:0000313" key="9">
    <source>
        <dbReference type="Proteomes" id="UP000703269"/>
    </source>
</evidence>
<evidence type="ECO:0000256" key="1">
    <source>
        <dbReference type="ARBA" id="ARBA00022723"/>
    </source>
</evidence>
<evidence type="ECO:0000256" key="4">
    <source>
        <dbReference type="ARBA" id="ARBA00022833"/>
    </source>
</evidence>
<dbReference type="GO" id="GO:0008270">
    <property type="term" value="F:zinc ion binding"/>
    <property type="evidence" value="ECO:0007669"/>
    <property type="project" value="UniProtKB-KW"/>
</dbReference>
<feature type="region of interest" description="Disordered" evidence="6">
    <location>
        <begin position="317"/>
        <end position="344"/>
    </location>
</feature>
<keyword evidence="2" id="KW-0677">Repeat</keyword>
<protein>
    <submittedName>
        <fullName evidence="8">Zinc-finger protein</fullName>
    </submittedName>
</protein>
<organism evidence="8 9">
    <name type="scientific">Phanerochaete sordida</name>
    <dbReference type="NCBI Taxonomy" id="48140"/>
    <lineage>
        <taxon>Eukaryota</taxon>
        <taxon>Fungi</taxon>
        <taxon>Dikarya</taxon>
        <taxon>Basidiomycota</taxon>
        <taxon>Agaricomycotina</taxon>
        <taxon>Agaricomycetes</taxon>
        <taxon>Polyporales</taxon>
        <taxon>Phanerochaetaceae</taxon>
        <taxon>Phanerochaete</taxon>
    </lineage>
</organism>
<dbReference type="SUPFAM" id="SSF57667">
    <property type="entry name" value="beta-beta-alpha zinc fingers"/>
    <property type="match status" value="1"/>
</dbReference>
<reference evidence="8 9" key="1">
    <citation type="submission" date="2021-08" db="EMBL/GenBank/DDBJ databases">
        <title>Draft Genome Sequence of Phanerochaete sordida strain YK-624.</title>
        <authorList>
            <person name="Mori T."/>
            <person name="Dohra H."/>
            <person name="Suzuki T."/>
            <person name="Kawagishi H."/>
            <person name="Hirai H."/>
        </authorList>
    </citation>
    <scope>NUCLEOTIDE SEQUENCE [LARGE SCALE GENOMIC DNA]</scope>
    <source>
        <strain evidence="8 9">YK-624</strain>
    </source>
</reference>
<feature type="region of interest" description="Disordered" evidence="6">
    <location>
        <begin position="480"/>
        <end position="512"/>
    </location>
</feature>
<feature type="domain" description="C2H2-type" evidence="7">
    <location>
        <begin position="393"/>
        <end position="422"/>
    </location>
</feature>
<feature type="region of interest" description="Disordered" evidence="6">
    <location>
        <begin position="139"/>
        <end position="163"/>
    </location>
</feature>
<comment type="caution">
    <text evidence="8">The sequence shown here is derived from an EMBL/GenBank/DDBJ whole genome shotgun (WGS) entry which is preliminary data.</text>
</comment>
<keyword evidence="1" id="KW-0479">Metal-binding</keyword>
<dbReference type="Proteomes" id="UP000703269">
    <property type="component" value="Unassembled WGS sequence"/>
</dbReference>
<dbReference type="EMBL" id="BPQB01000001">
    <property type="protein sequence ID" value="GJE84115.1"/>
    <property type="molecule type" value="Genomic_DNA"/>
</dbReference>
<keyword evidence="9" id="KW-1185">Reference proteome</keyword>
<dbReference type="InterPro" id="IPR013087">
    <property type="entry name" value="Znf_C2H2_type"/>
</dbReference>
<feature type="compositionally biased region" description="Basic and acidic residues" evidence="6">
    <location>
        <begin position="494"/>
        <end position="505"/>
    </location>
</feature>
<keyword evidence="3 5" id="KW-0863">Zinc-finger</keyword>
<dbReference type="PANTHER" id="PTHR23235:SF120">
    <property type="entry name" value="KRUPPEL-LIKE FACTOR 15"/>
    <property type="match status" value="1"/>
</dbReference>
<accession>A0A9P3L6Q7</accession>
<name>A0A9P3L6Q7_9APHY</name>
<keyword evidence="4" id="KW-0862">Zinc</keyword>
<evidence type="ECO:0000256" key="2">
    <source>
        <dbReference type="ARBA" id="ARBA00022737"/>
    </source>
</evidence>
<dbReference type="FunFam" id="3.30.160.60:FF:000100">
    <property type="entry name" value="Zinc finger 45-like"/>
    <property type="match status" value="1"/>
</dbReference>
<dbReference type="PROSITE" id="PS50157">
    <property type="entry name" value="ZINC_FINGER_C2H2_2"/>
    <property type="match status" value="2"/>
</dbReference>
<sequence length="512" mass="55714">MGDYGHGVDFQSNVWLPPTSGSTQLWNRFIPGRRPLAGLGITFGPPEVPASAPYLLASPPTLAPFLRSAAPSPQVVAAGSRDNPPRAPGPVPAGRVYRDAHTAYSDCPSADFVAHSPALIRVIPYSPADDFLMLADSPALAESSGTKRKREESGPQVDISMLSMDSPQGPVIGLFADINYRIPAHNTPDTGVNPGELSGDGPGLSVLSSQIEADEVEMLINEPEPVLSPPSHAMDDSPQLQADFPEDALSAIVSVLAESVKQEQAVSHSVPVSTATHIAPRYPPGLPMQPPAYASRTLAGSSMTFSASLGQPFLTSSRSPLAPVQPRNLADQSPGPVQRPTPILNAHEGVPLETLRTNADSFRRLNPGCELDKTFLQMFAGRLSQHGDLLPEFRCYVKGCSQTNKRRDHIIVHVGSHVEHRPFQCDECGMRFLRKNECKRHMSSHVGVKPFTCPICAPYQDKSFVRQDLLKRHMKVTHSTSSYQWPDGRRKRAKLEEPESPRVEEDFMSLDQ</sequence>
<dbReference type="GO" id="GO:0000981">
    <property type="term" value="F:DNA-binding transcription factor activity, RNA polymerase II-specific"/>
    <property type="evidence" value="ECO:0007669"/>
    <property type="project" value="TreeGrafter"/>
</dbReference>
<dbReference type="PANTHER" id="PTHR23235">
    <property type="entry name" value="KRUEPPEL-LIKE TRANSCRIPTION FACTOR"/>
    <property type="match status" value="1"/>
</dbReference>
<dbReference type="SMART" id="SM00355">
    <property type="entry name" value="ZnF_C2H2"/>
    <property type="match status" value="3"/>
</dbReference>